<accession>A0A9D7SX91</accession>
<evidence type="ECO:0000313" key="2">
    <source>
        <dbReference type="Proteomes" id="UP000808337"/>
    </source>
</evidence>
<name>A0A9D7SX91_9BACT</name>
<protein>
    <submittedName>
        <fullName evidence="1">Uncharacterized protein</fullName>
    </submittedName>
</protein>
<proteinExistence type="predicted"/>
<dbReference type="Proteomes" id="UP000808337">
    <property type="component" value="Unassembled WGS sequence"/>
</dbReference>
<reference evidence="1 2" key="1">
    <citation type="submission" date="2020-10" db="EMBL/GenBank/DDBJ databases">
        <title>Connecting structure to function with the recovery of over 1000 high-quality activated sludge metagenome-assembled genomes encoding full-length rRNA genes using long-read sequencing.</title>
        <authorList>
            <person name="Singleton C.M."/>
            <person name="Petriglieri F."/>
            <person name="Kristensen J.M."/>
            <person name="Kirkegaard R.H."/>
            <person name="Michaelsen T.Y."/>
            <person name="Andersen M.H."/>
            <person name="Karst S.M."/>
            <person name="Dueholm M.S."/>
            <person name="Nielsen P.H."/>
            <person name="Albertsen M."/>
        </authorList>
    </citation>
    <scope>NUCLEOTIDE SEQUENCE [LARGE SCALE GENOMIC DNA]</scope>
    <source>
        <strain evidence="1">Ribe_18-Q3-R11-54_MAXAC.273</strain>
    </source>
</reference>
<evidence type="ECO:0000313" key="1">
    <source>
        <dbReference type="EMBL" id="MBK9983856.1"/>
    </source>
</evidence>
<gene>
    <name evidence="1" type="ORF">IPP15_16055</name>
</gene>
<comment type="caution">
    <text evidence="1">The sequence shown here is derived from an EMBL/GenBank/DDBJ whole genome shotgun (WGS) entry which is preliminary data.</text>
</comment>
<organism evidence="1 2">
    <name type="scientific">Candidatus Opimibacter skivensis</name>
    <dbReference type="NCBI Taxonomy" id="2982028"/>
    <lineage>
        <taxon>Bacteria</taxon>
        <taxon>Pseudomonadati</taxon>
        <taxon>Bacteroidota</taxon>
        <taxon>Saprospiria</taxon>
        <taxon>Saprospirales</taxon>
        <taxon>Saprospiraceae</taxon>
        <taxon>Candidatus Opimibacter</taxon>
    </lineage>
</organism>
<sequence>MENEIKIDSYAFVRNDPQPKRVLDIIDKDGVKHYVFEGIGAPVCACAVMSDVETLVKNFEATAKALWLNRK</sequence>
<dbReference type="EMBL" id="JADKGY010000028">
    <property type="protein sequence ID" value="MBK9983856.1"/>
    <property type="molecule type" value="Genomic_DNA"/>
</dbReference>
<dbReference type="AlphaFoldDB" id="A0A9D7SX91"/>